<dbReference type="RefSeq" id="WP_380965220.1">
    <property type="nucleotide sequence ID" value="NZ_JBHTCO010000005.1"/>
</dbReference>
<evidence type="ECO:0000256" key="2">
    <source>
        <dbReference type="ARBA" id="ARBA00009539"/>
    </source>
</evidence>
<dbReference type="PANTHER" id="PTHR48069:SF3">
    <property type="entry name" value="DIHYDROFOLATE REDUCTASE"/>
    <property type="match status" value="1"/>
</dbReference>
<evidence type="ECO:0000256" key="8">
    <source>
        <dbReference type="RuleBase" id="RU004474"/>
    </source>
</evidence>
<evidence type="ECO:0000256" key="4">
    <source>
        <dbReference type="ARBA" id="ARBA00022563"/>
    </source>
</evidence>
<sequence length="162" mass="19163">MISFLLAMDKKKLIGKNNDLPWYLPADLKYFKKITMGHTIVMGRKTFESIGKPLPGRDNVVITRDTSYRHEGITVFHNPEDFLRQYDHDGEIFVIGGAKLFEAFFPYADRLYITLIEETFEGDTYFKGFHEEDWHLISEKQGTVDEKNKYQHRFLVYEKKNK</sequence>
<comment type="pathway">
    <text evidence="1 7">Cofactor biosynthesis; tetrahydrofolate biosynthesis; 5,6,7,8-tetrahydrofolate from 7,8-dihydrofolate: step 1/1.</text>
</comment>
<dbReference type="InterPro" id="IPR017925">
    <property type="entry name" value="DHFR_CS"/>
</dbReference>
<protein>
    <recommendedName>
        <fullName evidence="3 7">Dihydrofolate reductase</fullName>
        <ecNumber evidence="3 7">1.5.1.3</ecNumber>
    </recommendedName>
</protein>
<dbReference type="Pfam" id="PF00186">
    <property type="entry name" value="DHFR_1"/>
    <property type="match status" value="1"/>
</dbReference>
<dbReference type="InterPro" id="IPR024072">
    <property type="entry name" value="DHFR-like_dom_sf"/>
</dbReference>
<evidence type="ECO:0000256" key="1">
    <source>
        <dbReference type="ARBA" id="ARBA00004903"/>
    </source>
</evidence>
<evidence type="ECO:0000256" key="5">
    <source>
        <dbReference type="ARBA" id="ARBA00022857"/>
    </source>
</evidence>
<dbReference type="InterPro" id="IPR012259">
    <property type="entry name" value="DHFR"/>
</dbReference>
<comment type="similarity">
    <text evidence="2 7 8">Belongs to the dihydrofolate reductase family.</text>
</comment>
<gene>
    <name evidence="10" type="ORF">ACFQRG_07400</name>
</gene>
<dbReference type="InterPro" id="IPR001796">
    <property type="entry name" value="DHFR_dom"/>
</dbReference>
<evidence type="ECO:0000313" key="11">
    <source>
        <dbReference type="Proteomes" id="UP001596505"/>
    </source>
</evidence>
<evidence type="ECO:0000256" key="6">
    <source>
        <dbReference type="ARBA" id="ARBA00023002"/>
    </source>
</evidence>
<dbReference type="EC" id="1.5.1.3" evidence="3 7"/>
<comment type="function">
    <text evidence="7">Key enzyme in folate metabolism. Catalyzes an essential reaction for de novo glycine and purine synthesis, and for DNA precursor synthesis.</text>
</comment>
<dbReference type="Proteomes" id="UP001596505">
    <property type="component" value="Unassembled WGS sequence"/>
</dbReference>
<evidence type="ECO:0000256" key="7">
    <source>
        <dbReference type="PIRNR" id="PIRNR000194"/>
    </source>
</evidence>
<evidence type="ECO:0000259" key="9">
    <source>
        <dbReference type="PROSITE" id="PS51330"/>
    </source>
</evidence>
<organism evidence="10 11">
    <name type="scientific">Scopulibacillus cellulosilyticus</name>
    <dbReference type="NCBI Taxonomy" id="2665665"/>
    <lineage>
        <taxon>Bacteria</taxon>
        <taxon>Bacillati</taxon>
        <taxon>Bacillota</taxon>
        <taxon>Bacilli</taxon>
        <taxon>Bacillales</taxon>
        <taxon>Sporolactobacillaceae</taxon>
        <taxon>Scopulibacillus</taxon>
    </lineage>
</organism>
<dbReference type="PROSITE" id="PS00075">
    <property type="entry name" value="DHFR_1"/>
    <property type="match status" value="1"/>
</dbReference>
<comment type="caution">
    <text evidence="10">The sequence shown here is derived from an EMBL/GenBank/DDBJ whole genome shotgun (WGS) entry which is preliminary data.</text>
</comment>
<feature type="domain" description="DHFR" evidence="9">
    <location>
        <begin position="1"/>
        <end position="159"/>
    </location>
</feature>
<comment type="catalytic activity">
    <reaction evidence="7">
        <text>(6S)-5,6,7,8-tetrahydrofolate + NADP(+) = 7,8-dihydrofolate + NADPH + H(+)</text>
        <dbReference type="Rhea" id="RHEA:15009"/>
        <dbReference type="ChEBI" id="CHEBI:15378"/>
        <dbReference type="ChEBI" id="CHEBI:57451"/>
        <dbReference type="ChEBI" id="CHEBI:57453"/>
        <dbReference type="ChEBI" id="CHEBI:57783"/>
        <dbReference type="ChEBI" id="CHEBI:58349"/>
        <dbReference type="EC" id="1.5.1.3"/>
    </reaction>
</comment>
<name>A0ABW2PWZ4_9BACL</name>
<dbReference type="PIRSF" id="PIRSF000194">
    <property type="entry name" value="DHFR"/>
    <property type="match status" value="1"/>
</dbReference>
<keyword evidence="4 7" id="KW-0554">One-carbon metabolism</keyword>
<proteinExistence type="inferred from homology"/>
<evidence type="ECO:0000256" key="3">
    <source>
        <dbReference type="ARBA" id="ARBA00012856"/>
    </source>
</evidence>
<dbReference type="EMBL" id="JBHTCO010000005">
    <property type="protein sequence ID" value="MFC7392811.1"/>
    <property type="molecule type" value="Genomic_DNA"/>
</dbReference>
<keyword evidence="11" id="KW-1185">Reference proteome</keyword>
<dbReference type="PROSITE" id="PS51330">
    <property type="entry name" value="DHFR_2"/>
    <property type="match status" value="1"/>
</dbReference>
<evidence type="ECO:0000313" key="10">
    <source>
        <dbReference type="EMBL" id="MFC7392811.1"/>
    </source>
</evidence>
<accession>A0ABW2PWZ4</accession>
<dbReference type="CDD" id="cd00209">
    <property type="entry name" value="DHFR"/>
    <property type="match status" value="1"/>
</dbReference>
<dbReference type="PANTHER" id="PTHR48069">
    <property type="entry name" value="DIHYDROFOLATE REDUCTASE"/>
    <property type="match status" value="1"/>
</dbReference>
<keyword evidence="5 7" id="KW-0521">NADP</keyword>
<dbReference type="GO" id="GO:0004146">
    <property type="term" value="F:dihydrofolate reductase activity"/>
    <property type="evidence" value="ECO:0007669"/>
    <property type="project" value="UniProtKB-EC"/>
</dbReference>
<dbReference type="Gene3D" id="3.40.430.10">
    <property type="entry name" value="Dihydrofolate Reductase, subunit A"/>
    <property type="match status" value="1"/>
</dbReference>
<reference evidence="11" key="1">
    <citation type="journal article" date="2019" name="Int. J. Syst. Evol. Microbiol.">
        <title>The Global Catalogue of Microorganisms (GCM) 10K type strain sequencing project: providing services to taxonomists for standard genome sequencing and annotation.</title>
        <authorList>
            <consortium name="The Broad Institute Genomics Platform"/>
            <consortium name="The Broad Institute Genome Sequencing Center for Infectious Disease"/>
            <person name="Wu L."/>
            <person name="Ma J."/>
        </authorList>
    </citation>
    <scope>NUCLEOTIDE SEQUENCE [LARGE SCALE GENOMIC DNA]</scope>
    <source>
        <strain evidence="11">CGMCC 1.16305</strain>
    </source>
</reference>
<dbReference type="SUPFAM" id="SSF53597">
    <property type="entry name" value="Dihydrofolate reductase-like"/>
    <property type="match status" value="1"/>
</dbReference>
<dbReference type="PRINTS" id="PR00070">
    <property type="entry name" value="DHFR"/>
</dbReference>
<keyword evidence="6 7" id="KW-0560">Oxidoreductase</keyword>